<feature type="domain" description="HTH cro/C1-type" evidence="2">
    <location>
        <begin position="10"/>
        <end position="64"/>
    </location>
</feature>
<keyword evidence="4" id="KW-1185">Reference proteome</keyword>
<organism evidence="3 4">
    <name type="scientific">Nitrosovibrio tenuis</name>
    <dbReference type="NCBI Taxonomy" id="1233"/>
    <lineage>
        <taxon>Bacteria</taxon>
        <taxon>Pseudomonadati</taxon>
        <taxon>Pseudomonadota</taxon>
        <taxon>Betaproteobacteria</taxon>
        <taxon>Nitrosomonadales</taxon>
        <taxon>Nitrosomonadaceae</taxon>
        <taxon>Nitrosovibrio</taxon>
    </lineage>
</organism>
<dbReference type="SMART" id="SM00530">
    <property type="entry name" value="HTH_XRE"/>
    <property type="match status" value="1"/>
</dbReference>
<dbReference type="Pfam" id="PF13560">
    <property type="entry name" value="HTH_31"/>
    <property type="match status" value="1"/>
</dbReference>
<dbReference type="InterPro" id="IPR001387">
    <property type="entry name" value="Cro/C1-type_HTH"/>
</dbReference>
<evidence type="ECO:0000313" key="4">
    <source>
        <dbReference type="Proteomes" id="UP000198620"/>
    </source>
</evidence>
<dbReference type="Proteomes" id="UP000198620">
    <property type="component" value="Unassembled WGS sequence"/>
</dbReference>
<dbReference type="RefSeq" id="WP_090829668.1">
    <property type="nucleotide sequence ID" value="NZ_FOBH01000023.1"/>
</dbReference>
<keyword evidence="1" id="KW-0238">DNA-binding</keyword>
<dbReference type="EMBL" id="FOBH01000023">
    <property type="protein sequence ID" value="SEL65607.1"/>
    <property type="molecule type" value="Genomic_DNA"/>
</dbReference>
<dbReference type="PANTHER" id="PTHR46558:SF13">
    <property type="entry name" value="HTH-TYPE TRANSCRIPTIONAL REGULATOR IMMR"/>
    <property type="match status" value="1"/>
</dbReference>
<protein>
    <submittedName>
        <fullName evidence="3">Helix-turn-helix</fullName>
    </submittedName>
</protein>
<evidence type="ECO:0000313" key="3">
    <source>
        <dbReference type="EMBL" id="SEL65607.1"/>
    </source>
</evidence>
<accession>A0A1H7S1Z4</accession>
<dbReference type="GO" id="GO:0003677">
    <property type="term" value="F:DNA binding"/>
    <property type="evidence" value="ECO:0007669"/>
    <property type="project" value="UniProtKB-KW"/>
</dbReference>
<dbReference type="PANTHER" id="PTHR46558">
    <property type="entry name" value="TRACRIPTIONAL REGULATORY PROTEIN-RELATED-RELATED"/>
    <property type="match status" value="1"/>
</dbReference>
<dbReference type="OrthoDB" id="9803379at2"/>
<sequence length="113" mass="12507">MSKLEIANRLRSAREMAGLSQGQAAKRLELHRPTISEIEAGRRSVKSDELLKLANLYGVEVSWIIEGKINEDKIDQSILAAARELSSMKNEDIEALINTIKMIKASEGKDGKS</sequence>
<evidence type="ECO:0000256" key="1">
    <source>
        <dbReference type="ARBA" id="ARBA00023125"/>
    </source>
</evidence>
<dbReference type="InterPro" id="IPR010982">
    <property type="entry name" value="Lambda_DNA-bd_dom_sf"/>
</dbReference>
<gene>
    <name evidence="3" type="ORF">SAMN05216387_1235</name>
</gene>
<reference evidence="3 4" key="1">
    <citation type="submission" date="2016-10" db="EMBL/GenBank/DDBJ databases">
        <authorList>
            <person name="de Groot N.N."/>
        </authorList>
    </citation>
    <scope>NUCLEOTIDE SEQUENCE [LARGE SCALE GENOMIC DNA]</scope>
    <source>
        <strain evidence="3 4">Nv1</strain>
    </source>
</reference>
<dbReference type="STRING" id="1233.SAMN05216387_1235"/>
<name>A0A1H7S1Z4_9PROT</name>
<evidence type="ECO:0000259" key="2">
    <source>
        <dbReference type="PROSITE" id="PS50943"/>
    </source>
</evidence>
<dbReference type="SUPFAM" id="SSF47413">
    <property type="entry name" value="lambda repressor-like DNA-binding domains"/>
    <property type="match status" value="1"/>
</dbReference>
<dbReference type="Gene3D" id="1.10.260.40">
    <property type="entry name" value="lambda repressor-like DNA-binding domains"/>
    <property type="match status" value="1"/>
</dbReference>
<proteinExistence type="predicted"/>
<dbReference type="CDD" id="cd00093">
    <property type="entry name" value="HTH_XRE"/>
    <property type="match status" value="1"/>
</dbReference>
<dbReference type="AlphaFoldDB" id="A0A1H7S1Z4"/>
<dbReference type="PROSITE" id="PS50943">
    <property type="entry name" value="HTH_CROC1"/>
    <property type="match status" value="1"/>
</dbReference>